<evidence type="ECO:0000313" key="2">
    <source>
        <dbReference type="Proteomes" id="UP000011885"/>
    </source>
</evidence>
<comment type="caution">
    <text evidence="1">The sequence shown here is derived from an EMBL/GenBank/DDBJ whole genome shotgun (WGS) entry which is preliminary data.</text>
</comment>
<keyword evidence="2" id="KW-1185">Reference proteome</keyword>
<dbReference type="InterPro" id="IPR029044">
    <property type="entry name" value="Nucleotide-diphossugar_trans"/>
</dbReference>
<gene>
    <name evidence="1" type="ORF">RSSM_00906</name>
</gene>
<dbReference type="RefSeq" id="WP_008674843.1">
    <property type="nucleotide sequence ID" value="NZ_ANOH01000075.1"/>
</dbReference>
<sequence>MPKFPTIPRLTIVVPHCGDTASFESSLVSVLQHRPDACEVVVPHAGNYDDPFDLADEVKFIDAGTENVTQQVGDAASVAKGRFVHVVGDGHVVEQDWADRALLEFEHHDAGIVVPVVRAHGCDEIVNAGWKRSSRSACEMVAAGKNSITSGNDARVEGGFLTTSFWRRDLLRSLTGSLRGTGRSRQSSEEIVETSMVYCLLAQQAGWRCIVSRDCTVRLGGDDSSIGDYAYDVDANHRRLQAIADHFGSGGWGKSFGRWLATTLSYGMGSAIRRATAPLAQNSISKSIRNDSVLRSDEQTESIRIPVTSNESYRRAA</sequence>
<protein>
    <recommendedName>
        <fullName evidence="3">Glycosyl transferase family 2</fullName>
    </recommendedName>
</protein>
<accession>M5U867</accession>
<proteinExistence type="predicted"/>
<dbReference type="SUPFAM" id="SSF53448">
    <property type="entry name" value="Nucleotide-diphospho-sugar transferases"/>
    <property type="match status" value="1"/>
</dbReference>
<evidence type="ECO:0008006" key="3">
    <source>
        <dbReference type="Google" id="ProtNLM"/>
    </source>
</evidence>
<dbReference type="EMBL" id="ANOH01000075">
    <property type="protein sequence ID" value="EMI57652.1"/>
    <property type="molecule type" value="Genomic_DNA"/>
</dbReference>
<dbReference type="Proteomes" id="UP000011885">
    <property type="component" value="Unassembled WGS sequence"/>
</dbReference>
<reference evidence="1 2" key="1">
    <citation type="journal article" date="2013" name="Mar. Genomics">
        <title>Expression of sulfatases in Rhodopirellula baltica and the diversity of sulfatases in the genus Rhodopirellula.</title>
        <authorList>
            <person name="Wegner C.E."/>
            <person name="Richter-Heitmann T."/>
            <person name="Klindworth A."/>
            <person name="Klockow C."/>
            <person name="Richter M."/>
            <person name="Achstetter T."/>
            <person name="Glockner F.O."/>
            <person name="Harder J."/>
        </authorList>
    </citation>
    <scope>NUCLEOTIDE SEQUENCE [LARGE SCALE GENOMIC DNA]</scope>
    <source>
        <strain evidence="1 2">SM41</strain>
    </source>
</reference>
<evidence type="ECO:0000313" key="1">
    <source>
        <dbReference type="EMBL" id="EMI57652.1"/>
    </source>
</evidence>
<name>M5U867_9BACT</name>
<dbReference type="AlphaFoldDB" id="M5U867"/>
<organism evidence="1 2">
    <name type="scientific">Rhodopirellula sallentina SM41</name>
    <dbReference type="NCBI Taxonomy" id="1263870"/>
    <lineage>
        <taxon>Bacteria</taxon>
        <taxon>Pseudomonadati</taxon>
        <taxon>Planctomycetota</taxon>
        <taxon>Planctomycetia</taxon>
        <taxon>Pirellulales</taxon>
        <taxon>Pirellulaceae</taxon>
        <taxon>Rhodopirellula</taxon>
    </lineage>
</organism>
<dbReference type="PATRIC" id="fig|1263870.3.peg.989"/>